<dbReference type="Pfam" id="PF14559">
    <property type="entry name" value="TPR_19"/>
    <property type="match status" value="1"/>
</dbReference>
<dbReference type="InterPro" id="IPR026870">
    <property type="entry name" value="Zinc_ribbon_dom"/>
</dbReference>
<evidence type="ECO:0000313" key="5">
    <source>
        <dbReference type="EMBL" id="HJC09571.1"/>
    </source>
</evidence>
<proteinExistence type="predicted"/>
<feature type="region of interest" description="Disordered" evidence="2">
    <location>
        <begin position="44"/>
        <end position="70"/>
    </location>
</feature>
<dbReference type="Pfam" id="PF13240">
    <property type="entry name" value="Zn_Ribbon_1"/>
    <property type="match status" value="1"/>
</dbReference>
<comment type="caution">
    <text evidence="5">The sequence shown here is derived from an EMBL/GenBank/DDBJ whole genome shotgun (WGS) entry which is preliminary data.</text>
</comment>
<feature type="repeat" description="TPR" evidence="1">
    <location>
        <begin position="105"/>
        <end position="138"/>
    </location>
</feature>
<dbReference type="InterPro" id="IPR026876">
    <property type="entry name" value="Fn3_assoc_repeat"/>
</dbReference>
<organism evidence="5 6">
    <name type="scientific">Candidatus Blautia merdigallinarum</name>
    <dbReference type="NCBI Taxonomy" id="2838495"/>
    <lineage>
        <taxon>Bacteria</taxon>
        <taxon>Bacillati</taxon>
        <taxon>Bacillota</taxon>
        <taxon>Clostridia</taxon>
        <taxon>Lachnospirales</taxon>
        <taxon>Lachnospiraceae</taxon>
        <taxon>Blautia</taxon>
    </lineage>
</organism>
<dbReference type="PROSITE" id="PS50005">
    <property type="entry name" value="TPR"/>
    <property type="match status" value="1"/>
</dbReference>
<dbReference type="Proteomes" id="UP000823893">
    <property type="component" value="Unassembled WGS sequence"/>
</dbReference>
<reference evidence="5" key="1">
    <citation type="journal article" date="2021" name="PeerJ">
        <title>Extensive microbial diversity within the chicken gut microbiome revealed by metagenomics and culture.</title>
        <authorList>
            <person name="Gilroy R."/>
            <person name="Ravi A."/>
            <person name="Getino M."/>
            <person name="Pursley I."/>
            <person name="Horton D.L."/>
            <person name="Alikhan N.F."/>
            <person name="Baker D."/>
            <person name="Gharbi K."/>
            <person name="Hall N."/>
            <person name="Watson M."/>
            <person name="Adriaenssens E.M."/>
            <person name="Foster-Nyarko E."/>
            <person name="Jarju S."/>
            <person name="Secka A."/>
            <person name="Antonio M."/>
            <person name="Oren A."/>
            <person name="Chaudhuri R.R."/>
            <person name="La Ragione R."/>
            <person name="Hildebrand F."/>
            <person name="Pallen M.J."/>
        </authorList>
    </citation>
    <scope>NUCLEOTIDE SEQUENCE</scope>
    <source>
        <strain evidence="5">ChiSxjej6B18-287</strain>
    </source>
</reference>
<reference evidence="5" key="2">
    <citation type="submission" date="2021-04" db="EMBL/GenBank/DDBJ databases">
        <authorList>
            <person name="Gilroy R."/>
        </authorList>
    </citation>
    <scope>NUCLEOTIDE SEQUENCE</scope>
    <source>
        <strain evidence="5">ChiSxjej6B18-287</strain>
    </source>
</reference>
<keyword evidence="3" id="KW-0472">Membrane</keyword>
<evidence type="ECO:0000256" key="2">
    <source>
        <dbReference type="SAM" id="MobiDB-lite"/>
    </source>
</evidence>
<evidence type="ECO:0000313" key="6">
    <source>
        <dbReference type="Proteomes" id="UP000823893"/>
    </source>
</evidence>
<dbReference type="SMART" id="SM00028">
    <property type="entry name" value="TPR"/>
    <property type="match status" value="1"/>
</dbReference>
<keyword evidence="3" id="KW-1133">Transmembrane helix</keyword>
<dbReference type="AlphaFoldDB" id="A0A9D2SJP9"/>
<keyword evidence="3" id="KW-0812">Transmembrane</keyword>
<feature type="compositionally biased region" description="Basic and acidic residues" evidence="2">
    <location>
        <begin position="44"/>
        <end position="69"/>
    </location>
</feature>
<evidence type="ECO:0000256" key="3">
    <source>
        <dbReference type="SAM" id="Phobius"/>
    </source>
</evidence>
<evidence type="ECO:0000259" key="4">
    <source>
        <dbReference type="Pfam" id="PF13240"/>
    </source>
</evidence>
<protein>
    <submittedName>
        <fullName evidence="5">Chitobiase/beta-hexosaminidase C-terminal domain-containing protein</fullName>
    </submittedName>
</protein>
<dbReference type="InterPro" id="IPR019734">
    <property type="entry name" value="TPR_rpt"/>
</dbReference>
<sequence length="377" mass="42751">MKCGNCGTDLEEGTLFCPVCGKEVQWVPEYNTLETLIKQRELEEQEKKRREMEARKEREKEERKAELERKKKKHKQQMIAGIAGGIIILGIAAFAFVYQTQINSFDYQISRAEAAYKEGDYDSALQYAARAQELEPDNPEAEILEARIYVRDNNASAAQSILLSVIEENPENTTAYGELLRLYEQQGEYTAIRDLMNQANGNMRETYQNYVCSLPEISQEGGSYSEEVTIEISNIPSGTTVYYTLDDSDPDQDSEKYEEPVELTEEGTFTFKYIAYNEKSIPSDIGEEEYVISFNAPDRPKIAPVSGRYEYQENIIVTVPEGCTVYYAFDETPTVDSTEYTGPVAMPQGEHTFSAIAVDSRGKKSPVASEVYVYYGY</sequence>
<keyword evidence="1" id="KW-0802">TPR repeat</keyword>
<dbReference type="EMBL" id="DWWV01000023">
    <property type="protein sequence ID" value="HJC09571.1"/>
    <property type="molecule type" value="Genomic_DNA"/>
</dbReference>
<feature type="transmembrane region" description="Helical" evidence="3">
    <location>
        <begin position="78"/>
        <end position="98"/>
    </location>
</feature>
<gene>
    <name evidence="5" type="ORF">H9935_01995</name>
</gene>
<evidence type="ECO:0000256" key="1">
    <source>
        <dbReference type="PROSITE-ProRule" id="PRU00339"/>
    </source>
</evidence>
<dbReference type="Pfam" id="PF13287">
    <property type="entry name" value="Fn3_assoc"/>
    <property type="match status" value="2"/>
</dbReference>
<feature type="domain" description="Zinc-ribbon" evidence="4">
    <location>
        <begin position="2"/>
        <end position="24"/>
    </location>
</feature>
<dbReference type="InterPro" id="IPR011990">
    <property type="entry name" value="TPR-like_helical_dom_sf"/>
</dbReference>
<dbReference type="SUPFAM" id="SSF48452">
    <property type="entry name" value="TPR-like"/>
    <property type="match status" value="1"/>
</dbReference>
<accession>A0A9D2SJP9</accession>
<name>A0A9D2SJP9_9FIRM</name>
<dbReference type="Gene3D" id="1.25.40.10">
    <property type="entry name" value="Tetratricopeptide repeat domain"/>
    <property type="match status" value="1"/>
</dbReference>